<protein>
    <submittedName>
        <fullName evidence="2">Uncharacterized protein</fullName>
    </submittedName>
</protein>
<feature type="transmembrane region" description="Helical" evidence="1">
    <location>
        <begin position="62"/>
        <end position="82"/>
    </location>
</feature>
<keyword evidence="1" id="KW-1133">Transmembrane helix</keyword>
<accession>A0A252F498</accession>
<dbReference type="AlphaFoldDB" id="A0A252F498"/>
<comment type="caution">
    <text evidence="2">The sequence shown here is derived from an EMBL/GenBank/DDBJ whole genome shotgun (WGS) entry which is preliminary data.</text>
</comment>
<dbReference type="Proteomes" id="UP000194903">
    <property type="component" value="Unassembled WGS sequence"/>
</dbReference>
<reference evidence="2 3" key="1">
    <citation type="submission" date="2017-05" db="EMBL/GenBank/DDBJ databases">
        <title>Butyricicoccus porcorum sp. nov. a butyrate-producing bacterium from the swine intestinal tract.</title>
        <authorList>
            <person name="Trachsel J."/>
            <person name="Humphrey S."/>
            <person name="Allen H.K."/>
        </authorList>
    </citation>
    <scope>NUCLEOTIDE SEQUENCE [LARGE SCALE GENOMIC DNA]</scope>
    <source>
        <strain evidence="2">BB10</strain>
    </source>
</reference>
<evidence type="ECO:0000313" key="3">
    <source>
        <dbReference type="Proteomes" id="UP000194903"/>
    </source>
</evidence>
<feature type="transmembrane region" description="Helical" evidence="1">
    <location>
        <begin position="33"/>
        <end position="50"/>
    </location>
</feature>
<name>A0A252F498_9FIRM</name>
<keyword evidence="1" id="KW-0472">Membrane</keyword>
<organism evidence="2 3">
    <name type="scientific">Butyricicoccus porcorum</name>
    <dbReference type="NCBI Taxonomy" id="1945634"/>
    <lineage>
        <taxon>Bacteria</taxon>
        <taxon>Bacillati</taxon>
        <taxon>Bacillota</taxon>
        <taxon>Clostridia</taxon>
        <taxon>Eubacteriales</taxon>
        <taxon>Butyricicoccaceae</taxon>
        <taxon>Butyricicoccus</taxon>
    </lineage>
</organism>
<proteinExistence type="predicted"/>
<keyword evidence="3" id="KW-1185">Reference proteome</keyword>
<dbReference type="RefSeq" id="WP_087019131.1">
    <property type="nucleotide sequence ID" value="NZ_CP178353.1"/>
</dbReference>
<evidence type="ECO:0000313" key="2">
    <source>
        <dbReference type="EMBL" id="OUM20579.1"/>
    </source>
</evidence>
<keyword evidence="1" id="KW-0812">Transmembrane</keyword>
<sequence length="127" mass="13772">MQRFLRLLIWDALFCVVPTVGYAASSMLTSSTANYVVTLLTFAVCGAFLAQLSRWGSTWMEVVFVALPGLYLALAPFLAPLLNGLPLSFDLVPALLLTAQTTSLRTAGALAAGFVLWQHVFISIPHR</sequence>
<evidence type="ECO:0000256" key="1">
    <source>
        <dbReference type="SAM" id="Phobius"/>
    </source>
</evidence>
<feature type="transmembrane region" description="Helical" evidence="1">
    <location>
        <begin position="102"/>
        <end position="122"/>
    </location>
</feature>
<gene>
    <name evidence="2" type="ORF">CBW42_07050</name>
</gene>
<dbReference type="EMBL" id="NHOC01000005">
    <property type="protein sequence ID" value="OUM20579.1"/>
    <property type="molecule type" value="Genomic_DNA"/>
</dbReference>